<keyword evidence="13" id="KW-1185">Reference proteome</keyword>
<keyword evidence="2 10" id="KW-0800">Toxin</keyword>
<reference evidence="12 13" key="1">
    <citation type="journal article" date="2019" name="Nat. Plants">
        <title>Stout camphor tree genome fills gaps in understanding of flowering plant genome evolution.</title>
        <authorList>
            <person name="Chaw S.M."/>
            <person name="Liu Y.C."/>
            <person name="Wu Y.W."/>
            <person name="Wang H.Y."/>
            <person name="Lin C.I."/>
            <person name="Wu C.S."/>
            <person name="Ke H.M."/>
            <person name="Chang L.Y."/>
            <person name="Hsu C.Y."/>
            <person name="Yang H.T."/>
            <person name="Sudianto E."/>
            <person name="Hsu M.H."/>
            <person name="Wu K.P."/>
            <person name="Wang L.N."/>
            <person name="Leebens-Mack J.H."/>
            <person name="Tsai I.J."/>
        </authorList>
    </citation>
    <scope>NUCLEOTIDE SEQUENCE [LARGE SCALE GENOMIC DNA]</scope>
    <source>
        <strain evidence="13">cv. Chaw 1501</strain>
        <tissue evidence="12">Young leaves</tissue>
    </source>
</reference>
<evidence type="ECO:0000256" key="1">
    <source>
        <dbReference type="ARBA" id="ARBA00000237"/>
    </source>
</evidence>
<keyword evidence="6 10" id="KW-0611">Plant defense</keyword>
<evidence type="ECO:0000256" key="7">
    <source>
        <dbReference type="ARBA" id="ARBA00023157"/>
    </source>
</evidence>
<dbReference type="GO" id="GO:0030598">
    <property type="term" value="F:rRNA N-glycosylase activity"/>
    <property type="evidence" value="ECO:0007669"/>
    <property type="project" value="UniProtKB-EC"/>
</dbReference>
<dbReference type="GO" id="GO:0030246">
    <property type="term" value="F:carbohydrate binding"/>
    <property type="evidence" value="ECO:0007669"/>
    <property type="project" value="UniProtKB-KW"/>
</dbReference>
<comment type="catalytic activity">
    <reaction evidence="1 10">
        <text>Endohydrolysis of the N-glycosidic bond at one specific adenosine on the 28S rRNA.</text>
        <dbReference type="EC" id="3.2.2.22"/>
    </reaction>
</comment>
<dbReference type="Proteomes" id="UP000283530">
    <property type="component" value="Unassembled WGS sequence"/>
</dbReference>
<dbReference type="PANTHER" id="PTHR33453">
    <property type="match status" value="1"/>
</dbReference>
<feature type="domain" description="Ricin B lectin" evidence="11">
    <location>
        <begin position="514"/>
        <end position="638"/>
    </location>
</feature>
<evidence type="ECO:0000256" key="10">
    <source>
        <dbReference type="RuleBase" id="RU004915"/>
    </source>
</evidence>
<evidence type="ECO:0000256" key="8">
    <source>
        <dbReference type="ARBA" id="ARBA00023180"/>
    </source>
</evidence>
<dbReference type="Gene3D" id="4.10.470.10">
    <property type="entry name" value="Ricin (A Subunit), domain 2"/>
    <property type="match status" value="1"/>
</dbReference>
<organism evidence="12 13">
    <name type="scientific">Cinnamomum micranthum f. kanehirae</name>
    <dbReference type="NCBI Taxonomy" id="337451"/>
    <lineage>
        <taxon>Eukaryota</taxon>
        <taxon>Viridiplantae</taxon>
        <taxon>Streptophyta</taxon>
        <taxon>Embryophyta</taxon>
        <taxon>Tracheophyta</taxon>
        <taxon>Spermatophyta</taxon>
        <taxon>Magnoliopsida</taxon>
        <taxon>Magnoliidae</taxon>
        <taxon>Laurales</taxon>
        <taxon>Lauraceae</taxon>
        <taxon>Cinnamomum</taxon>
    </lineage>
</organism>
<dbReference type="EMBL" id="QPKB01000008">
    <property type="protein sequence ID" value="RWR91463.1"/>
    <property type="molecule type" value="Genomic_DNA"/>
</dbReference>
<dbReference type="InterPro" id="IPR036041">
    <property type="entry name" value="Ribosome-inact_prot_sf"/>
</dbReference>
<dbReference type="FunFam" id="3.40.420.10:FF:000001">
    <property type="entry name" value="Ricin"/>
    <property type="match status" value="1"/>
</dbReference>
<dbReference type="EC" id="3.2.2.22" evidence="10"/>
<evidence type="ECO:0000259" key="11">
    <source>
        <dbReference type="SMART" id="SM00458"/>
    </source>
</evidence>
<comment type="caution">
    <text evidence="12">The sequence shown here is derived from an EMBL/GenBank/DDBJ whole genome shotgun (WGS) entry which is preliminary data.</text>
</comment>
<dbReference type="Gene3D" id="3.40.420.10">
    <property type="entry name" value="Ricin (A subunit), domain 1"/>
    <property type="match status" value="1"/>
</dbReference>
<dbReference type="InterPro" id="IPR035992">
    <property type="entry name" value="Ricin_B-like_lectins"/>
</dbReference>
<dbReference type="SMART" id="SM00458">
    <property type="entry name" value="RICIN"/>
    <property type="match status" value="2"/>
</dbReference>
<evidence type="ECO:0000256" key="2">
    <source>
        <dbReference type="ARBA" id="ARBA00022656"/>
    </source>
</evidence>
<accession>A0A3S4PJW9</accession>
<evidence type="ECO:0000313" key="13">
    <source>
        <dbReference type="Proteomes" id="UP000283530"/>
    </source>
</evidence>
<keyword evidence="4" id="KW-0677">Repeat</keyword>
<evidence type="ECO:0000256" key="3">
    <source>
        <dbReference type="ARBA" id="ARBA00022734"/>
    </source>
</evidence>
<dbReference type="InterPro" id="IPR017989">
    <property type="entry name" value="Ribosome_inactivat_1/2"/>
</dbReference>
<dbReference type="PROSITE" id="PS50231">
    <property type="entry name" value="RICIN_B_LECTIN"/>
    <property type="match status" value="2"/>
</dbReference>
<comment type="function">
    <text evidence="10">The A chain is responsible for inhibiting protein synthesis through the catalytic inactivation of 60S ribosomal subunits by removing adenine from position 4,324 of 28S rRNA. The B chain binds to cell receptors and probably facilitates the entry into the cell of the A chain; B chains are also responsible for cell agglutination (lectin activity).</text>
</comment>
<dbReference type="STRING" id="337451.A0A3S4PJW9"/>
<dbReference type="PANTHER" id="PTHR33453:SF34">
    <property type="entry name" value="RIBOSOME-INACTIVATING PROTEIN"/>
    <property type="match status" value="1"/>
</dbReference>
<dbReference type="GO" id="GO:0090729">
    <property type="term" value="F:toxin activity"/>
    <property type="evidence" value="ECO:0007669"/>
    <property type="project" value="UniProtKB-KW"/>
</dbReference>
<dbReference type="AlphaFoldDB" id="A0A3S4PJW9"/>
<proteinExistence type="inferred from homology"/>
<sequence length="639" mass="70713">MGLNRIRLFQRAAVAVEESRSINFKPSNLLVTLYIFDRSRVKVKVDKSIHLRNAADERKYEDVDCGSNMGLVECCGWTNLGVPIHEPHTLNYQTVTFTTKNATKTSYTQFIEALRAQLASGEEPHGIPVMRERSTVPDAQRFILVELSNWAEDSPVTLAVDVTNAYVVAYQTGSRSFFLREDNPDPAIDNLFPDTERYTFTFSGSYTDLQRVAGEGREEIQLGMDPLENAISALWISNLNQQRALARSLIVLIQMVPEAVRFRYIEYRVRESITRAEMFQPDPAMLSLENNWSALSNAVQQSNQGGVFSSPVELRSTSNKPVYVGSVSDRVISGLAIMLFICGSSDRASSDQFIDHLLMIRPILVDVADVATDADNDDTCADPEPTVCISGRNGLCVDVSDGKYNNGNPIQLWPCQQNSDVKQLWTLRRDGTIRSNGKCLTTNGYSAGDYVMIYDCSTPVTAASIWQLWANGTIINPQSALVLSAESGNSGTTLTVQANIYASRQGWLAGNNTEPFVTSIVGFNDLCMQANGDAMWVVECESSKAEQEWALYPDGSIRPDQDRDRCLTSTDNDSQGSIIIISSCSPGSEGQRWVFMNDGTILNLNNGLVMEVKGSDPSLHQIIIWPATGKPNQQWLPLL</sequence>
<keyword evidence="3" id="KW-0430">Lectin</keyword>
<evidence type="ECO:0000256" key="9">
    <source>
        <dbReference type="ARBA" id="ARBA00023193"/>
    </source>
</evidence>
<evidence type="ECO:0000256" key="5">
    <source>
        <dbReference type="ARBA" id="ARBA00022801"/>
    </source>
</evidence>
<dbReference type="PRINTS" id="PR00396">
    <property type="entry name" value="SHIGARICIN"/>
</dbReference>
<dbReference type="InterPro" id="IPR016138">
    <property type="entry name" value="Ribosome_inactivat_prot_sub1"/>
</dbReference>
<dbReference type="SUPFAM" id="SSF50370">
    <property type="entry name" value="Ricin B-like lectins"/>
    <property type="match status" value="2"/>
</dbReference>
<feature type="domain" description="Ricin B lectin" evidence="11">
    <location>
        <begin position="384"/>
        <end position="510"/>
    </location>
</feature>
<protein>
    <recommendedName>
        <fullName evidence="10">Ribosome-inactivating protein</fullName>
    </recommendedName>
    <component>
        <recommendedName>
            <fullName evidence="10">Ribosome-inactivating protein chain A</fullName>
        </recommendedName>
        <alternativeName>
            <fullName evidence="10">rRNA N-glycosidase</fullName>
            <ecNumber evidence="10">3.2.2.22</ecNumber>
        </alternativeName>
    </component>
    <component>
        <recommendedName>
            <fullName evidence="10">Ribosome-inactivating protein chain B</fullName>
        </recommendedName>
    </component>
</protein>
<comment type="subunit">
    <text evidence="10">Might form dimers or tetramers of disulfide-linked A and B chains.</text>
</comment>
<dbReference type="FunFam" id="2.80.10.50:FF:000076">
    <property type="entry name" value="Beta-galactoside-specific lectin 1"/>
    <property type="match status" value="1"/>
</dbReference>
<name>A0A3S4PJW9_9MAGN</name>
<keyword evidence="5 10" id="KW-0378">Hydrolase</keyword>
<dbReference type="Pfam" id="PF00652">
    <property type="entry name" value="Ricin_B_lectin"/>
    <property type="match status" value="2"/>
</dbReference>
<dbReference type="InterPro" id="IPR000772">
    <property type="entry name" value="Ricin_B_lectin"/>
</dbReference>
<evidence type="ECO:0000256" key="6">
    <source>
        <dbReference type="ARBA" id="ARBA00022821"/>
    </source>
</evidence>
<keyword evidence="9 10" id="KW-0652">Protein synthesis inhibitor</keyword>
<dbReference type="InterPro" id="IPR016139">
    <property type="entry name" value="Ribosome_inactivat_prot_sub2"/>
</dbReference>
<dbReference type="InterPro" id="IPR001574">
    <property type="entry name" value="Ribosome_inactivat_prot"/>
</dbReference>
<dbReference type="Pfam" id="PF00161">
    <property type="entry name" value="RIP"/>
    <property type="match status" value="1"/>
</dbReference>
<evidence type="ECO:0000256" key="4">
    <source>
        <dbReference type="ARBA" id="ARBA00022737"/>
    </source>
</evidence>
<dbReference type="GO" id="GO:0017148">
    <property type="term" value="P:negative regulation of translation"/>
    <property type="evidence" value="ECO:0007669"/>
    <property type="project" value="UniProtKB-KW"/>
</dbReference>
<comment type="similarity">
    <text evidence="10">Belongs to the ribosome-inactivating protein family.</text>
</comment>
<dbReference type="Gene3D" id="2.80.10.50">
    <property type="match status" value="2"/>
</dbReference>
<dbReference type="GO" id="GO:0006952">
    <property type="term" value="P:defense response"/>
    <property type="evidence" value="ECO:0007669"/>
    <property type="project" value="UniProtKB-KW"/>
</dbReference>
<dbReference type="OrthoDB" id="6770063at2759"/>
<dbReference type="SUPFAM" id="SSF56371">
    <property type="entry name" value="Ribosome inactivating proteins (RIP)"/>
    <property type="match status" value="1"/>
</dbReference>
<evidence type="ECO:0000313" key="12">
    <source>
        <dbReference type="EMBL" id="RWR91463.1"/>
    </source>
</evidence>
<keyword evidence="8" id="KW-0325">Glycoprotein</keyword>
<keyword evidence="7" id="KW-1015">Disulfide bond</keyword>
<gene>
    <name evidence="12" type="ORF">CKAN_02061700</name>
</gene>